<keyword evidence="2" id="KW-1185">Reference proteome</keyword>
<dbReference type="PANTHER" id="PTHR30522">
    <property type="entry name" value="NUCLEOSIDE TRIPHOSPHATE PYROPHOSPHOHYDROLASE"/>
    <property type="match status" value="1"/>
</dbReference>
<dbReference type="PATRIC" id="fig|1348334.3.peg.6001"/>
<protein>
    <submittedName>
        <fullName evidence="1">MazG nucleotide pyrophosphohydrolase domain protein</fullName>
    </submittedName>
</protein>
<dbReference type="GO" id="GO:0047429">
    <property type="term" value="F:nucleoside triphosphate diphosphatase activity"/>
    <property type="evidence" value="ECO:0007669"/>
    <property type="project" value="InterPro"/>
</dbReference>
<name>U7QA83_9CYAN</name>
<comment type="caution">
    <text evidence="1">The sequence shown here is derived from an EMBL/GenBank/DDBJ whole genome shotgun (WGS) entry which is preliminary data.</text>
</comment>
<reference evidence="1 2" key="1">
    <citation type="journal article" date="2013" name="Front. Microbiol.">
        <title>Comparative genomic analyses of the cyanobacterium, Lyngbya aestuarii BL J, a powerful hydrogen producer.</title>
        <authorList>
            <person name="Kothari A."/>
            <person name="Vaughn M."/>
            <person name="Garcia-Pichel F."/>
        </authorList>
    </citation>
    <scope>NUCLEOTIDE SEQUENCE [LARGE SCALE GENOMIC DNA]</scope>
    <source>
        <strain evidence="1 2">BL J</strain>
    </source>
</reference>
<organism evidence="1 2">
    <name type="scientific">Lyngbya aestuarii BL J</name>
    <dbReference type="NCBI Taxonomy" id="1348334"/>
    <lineage>
        <taxon>Bacteria</taxon>
        <taxon>Bacillati</taxon>
        <taxon>Cyanobacteriota</taxon>
        <taxon>Cyanophyceae</taxon>
        <taxon>Oscillatoriophycideae</taxon>
        <taxon>Oscillatoriales</taxon>
        <taxon>Microcoleaceae</taxon>
        <taxon>Lyngbya</taxon>
    </lineage>
</organism>
<evidence type="ECO:0000313" key="1">
    <source>
        <dbReference type="EMBL" id="ERT03681.1"/>
    </source>
</evidence>
<dbReference type="GO" id="GO:0006203">
    <property type="term" value="P:dGTP catabolic process"/>
    <property type="evidence" value="ECO:0007669"/>
    <property type="project" value="TreeGrafter"/>
</dbReference>
<accession>U7QA83</accession>
<dbReference type="InterPro" id="IPR011551">
    <property type="entry name" value="NTP_PyrPHydrolase_MazG"/>
</dbReference>
<dbReference type="CDD" id="cd11529">
    <property type="entry name" value="NTP-PPase_MazG_Cterm"/>
    <property type="match status" value="1"/>
</dbReference>
<dbReference type="AlphaFoldDB" id="U7QA83"/>
<dbReference type="EMBL" id="AUZM01000275">
    <property type="protein sequence ID" value="ERT03681.1"/>
    <property type="molecule type" value="Genomic_DNA"/>
</dbReference>
<dbReference type="GO" id="GO:0046052">
    <property type="term" value="P:UTP catabolic process"/>
    <property type="evidence" value="ECO:0007669"/>
    <property type="project" value="TreeGrafter"/>
</dbReference>
<dbReference type="GO" id="GO:0046061">
    <property type="term" value="P:dATP catabolic process"/>
    <property type="evidence" value="ECO:0007669"/>
    <property type="project" value="TreeGrafter"/>
</dbReference>
<dbReference type="PANTHER" id="PTHR30522:SF0">
    <property type="entry name" value="NUCLEOSIDE TRIPHOSPHATE PYROPHOSPHOHYDROLASE"/>
    <property type="match status" value="1"/>
</dbReference>
<keyword evidence="1" id="KW-0378">Hydrolase</keyword>
<proteinExistence type="predicted"/>
<evidence type="ECO:0000313" key="2">
    <source>
        <dbReference type="Proteomes" id="UP000017127"/>
    </source>
</evidence>
<dbReference type="Proteomes" id="UP000017127">
    <property type="component" value="Unassembled WGS sequence"/>
</dbReference>
<dbReference type="GO" id="GO:0046081">
    <property type="term" value="P:dUTP catabolic process"/>
    <property type="evidence" value="ECO:0007669"/>
    <property type="project" value="TreeGrafter"/>
</dbReference>
<dbReference type="SUPFAM" id="SSF101386">
    <property type="entry name" value="all-alpha NTP pyrophosphatases"/>
    <property type="match status" value="1"/>
</dbReference>
<sequence>MHEEKANQQAELGDILFTLVNLARWSELDPEAALQGTNQRFIQRFSLLEQACDRPLSDYTLEELEALWQTAKAQLAK</sequence>
<dbReference type="InterPro" id="IPR048011">
    <property type="entry name" value="NTP-PPase_MazG-like_C"/>
</dbReference>
<dbReference type="GO" id="GO:0046047">
    <property type="term" value="P:TTP catabolic process"/>
    <property type="evidence" value="ECO:0007669"/>
    <property type="project" value="TreeGrafter"/>
</dbReference>
<dbReference type="Gene3D" id="1.10.287.1080">
    <property type="entry name" value="MazG-like"/>
    <property type="match status" value="1"/>
</dbReference>
<gene>
    <name evidence="1" type="ORF">M595_6379</name>
</gene>
<dbReference type="GO" id="GO:0046076">
    <property type="term" value="P:dTTP catabolic process"/>
    <property type="evidence" value="ECO:0007669"/>
    <property type="project" value="TreeGrafter"/>
</dbReference>